<reference evidence="2 3" key="1">
    <citation type="submission" date="2016-08" db="EMBL/GenBank/DDBJ databases">
        <title>Draft genome of Fabibacter sp. strain SK-8.</title>
        <authorList>
            <person name="Wong S.-K."/>
            <person name="Hamasaki K."/>
            <person name="Yoshizawa S."/>
        </authorList>
    </citation>
    <scope>NUCLEOTIDE SEQUENCE [LARGE SCALE GENOMIC DNA]</scope>
    <source>
        <strain evidence="2 3">SK-8</strain>
    </source>
</reference>
<proteinExistence type="predicted"/>
<evidence type="ECO:0000313" key="2">
    <source>
        <dbReference type="EMBL" id="OEK04677.1"/>
    </source>
</evidence>
<dbReference type="STRING" id="1563681.BFP71_14585"/>
<feature type="transmembrane region" description="Helical" evidence="1">
    <location>
        <begin position="73"/>
        <end position="90"/>
    </location>
</feature>
<protein>
    <submittedName>
        <fullName evidence="2">Uncharacterized protein</fullName>
    </submittedName>
</protein>
<keyword evidence="1" id="KW-0812">Transmembrane</keyword>
<keyword evidence="1" id="KW-0472">Membrane</keyword>
<name>A0A1E5T043_9BACT</name>
<dbReference type="Proteomes" id="UP000095552">
    <property type="component" value="Unassembled WGS sequence"/>
</dbReference>
<gene>
    <name evidence="2" type="ORF">BFP71_14585</name>
</gene>
<accession>A0A1E5T043</accession>
<evidence type="ECO:0000256" key="1">
    <source>
        <dbReference type="SAM" id="Phobius"/>
    </source>
</evidence>
<dbReference type="EMBL" id="MDGQ01000005">
    <property type="protein sequence ID" value="OEK04677.1"/>
    <property type="molecule type" value="Genomic_DNA"/>
</dbReference>
<feature type="transmembrane region" description="Helical" evidence="1">
    <location>
        <begin position="110"/>
        <end position="129"/>
    </location>
</feature>
<keyword evidence="1" id="KW-1133">Transmembrane helix</keyword>
<comment type="caution">
    <text evidence="2">The sequence shown here is derived from an EMBL/GenBank/DDBJ whole genome shotgun (WGS) entry which is preliminary data.</text>
</comment>
<feature type="transmembrane region" description="Helical" evidence="1">
    <location>
        <begin position="183"/>
        <end position="199"/>
    </location>
</feature>
<keyword evidence="3" id="KW-1185">Reference proteome</keyword>
<feature type="transmembrane region" description="Helical" evidence="1">
    <location>
        <begin position="272"/>
        <end position="289"/>
    </location>
</feature>
<dbReference type="AlphaFoldDB" id="A0A1E5T043"/>
<feature type="transmembrane region" description="Helical" evidence="1">
    <location>
        <begin position="20"/>
        <end position="38"/>
    </location>
</feature>
<evidence type="ECO:0000313" key="3">
    <source>
        <dbReference type="Proteomes" id="UP000095552"/>
    </source>
</evidence>
<organism evidence="2 3">
    <name type="scientific">Roseivirga misakiensis</name>
    <dbReference type="NCBI Taxonomy" id="1563681"/>
    <lineage>
        <taxon>Bacteria</taxon>
        <taxon>Pseudomonadati</taxon>
        <taxon>Bacteroidota</taxon>
        <taxon>Cytophagia</taxon>
        <taxon>Cytophagales</taxon>
        <taxon>Roseivirgaceae</taxon>
        <taxon>Roseivirga</taxon>
    </lineage>
</organism>
<feature type="transmembrane region" description="Helical" evidence="1">
    <location>
        <begin position="159"/>
        <end position="177"/>
    </location>
</feature>
<sequence>MVWLSIELDGMTMTWQYIETNMYFIFTFGYMIFMARVIHNSHVNSFDKLLASGDFDQERRSFWKYEMSNQRKLTIETIVALLIGFIHAYLDVFQWIINGTRDFTFTRLGIGFEIMLMWLVITHATSTFMRNMTVMNKMSREIDIDLLNMDKFMPLTKSGITSTLGFIGAYSLLFVQGVRIIDIQNPAIAIIIPSIFFLIRTPLKGIRKRVSIAKHKELILVDAAIEGDREALKKSRIHKNLDNINVIDLINYRKIIQSVFEIPVNIPTASRFIFYLIIPLLTWIAASVVDKVIDYLIK</sequence>